<dbReference type="Pfam" id="PF00651">
    <property type="entry name" value="BTB"/>
    <property type="match status" value="1"/>
</dbReference>
<accession>A0A6G1CK66</accession>
<dbReference type="GO" id="GO:0016567">
    <property type="term" value="P:protein ubiquitination"/>
    <property type="evidence" value="ECO:0007669"/>
    <property type="project" value="InterPro"/>
</dbReference>
<dbReference type="PANTHER" id="PTHR26379">
    <property type="entry name" value="BTB/POZ AND MATH DOMAIN-CONTAINING PROTEIN 1"/>
    <property type="match status" value="1"/>
</dbReference>
<dbReference type="InterPro" id="IPR008974">
    <property type="entry name" value="TRAF-like"/>
</dbReference>
<sequence length="409" mass="45317">MHGDNLACWSCHHHGVNMITETATPWRFVRRLVMHHNLALIPIEGSSQGSNSRLVPTTARGTHVFTVDGYSLHRQLGTDKYINSAIFAVGGYDWCLLYYPDDVYNPDDNDKRYISIGLQLISKSVEVFHNDDRKCTLGTPNIMIDRNEVEELACLCDDRLVIECDITVIKGSLVRREEATMAGDDDINHKQLSSSSDLSKDMVKMLKAKVGADVAFNVAGEVFMAHRVVLAAQSPVFKTELYRPMRARRGQQIAIKDMQPAVFNALLYFMYTDELLSPDMGDLDGDDKMELIKHLLSAADRYGVDKLKILRENSLYKSLDVENVVNTFALADQHNCHKLKDACAQCIASPNRLDDVVASKGYGRYSAALEEIKKGMAGEAEDGEDGATALGEVEAVAAHVVAEATAMNI</sequence>
<dbReference type="InterPro" id="IPR011333">
    <property type="entry name" value="SKP1/BTB/POZ_sf"/>
</dbReference>
<protein>
    <recommendedName>
        <fullName evidence="7">BTB domain-containing protein</fullName>
    </recommendedName>
</protein>
<dbReference type="EMBL" id="SPHZ02000009">
    <property type="protein sequence ID" value="KAF0900471.1"/>
    <property type="molecule type" value="Genomic_DNA"/>
</dbReference>
<dbReference type="InterPro" id="IPR000210">
    <property type="entry name" value="BTB/POZ_dom"/>
</dbReference>
<gene>
    <name evidence="5" type="ORF">E2562_032079</name>
</gene>
<evidence type="ECO:0000259" key="4">
    <source>
        <dbReference type="PROSITE" id="PS50144"/>
    </source>
</evidence>
<dbReference type="InterPro" id="IPR002083">
    <property type="entry name" value="MATH/TRAF_dom"/>
</dbReference>
<evidence type="ECO:0000313" key="5">
    <source>
        <dbReference type="EMBL" id="KAF0900471.1"/>
    </source>
</evidence>
<dbReference type="SUPFAM" id="SSF49599">
    <property type="entry name" value="TRAF domain-like"/>
    <property type="match status" value="1"/>
</dbReference>
<dbReference type="InterPro" id="IPR056423">
    <property type="entry name" value="BACK_BPM_SPOP"/>
</dbReference>
<dbReference type="SUPFAM" id="SSF54695">
    <property type="entry name" value="POZ domain"/>
    <property type="match status" value="1"/>
</dbReference>
<dbReference type="PANTHER" id="PTHR26379:SF474">
    <property type="entry name" value="OS08G0228200 PROTEIN"/>
    <property type="match status" value="1"/>
</dbReference>
<organism evidence="5 6">
    <name type="scientific">Oryza meyeriana var. granulata</name>
    <dbReference type="NCBI Taxonomy" id="110450"/>
    <lineage>
        <taxon>Eukaryota</taxon>
        <taxon>Viridiplantae</taxon>
        <taxon>Streptophyta</taxon>
        <taxon>Embryophyta</taxon>
        <taxon>Tracheophyta</taxon>
        <taxon>Spermatophyta</taxon>
        <taxon>Magnoliopsida</taxon>
        <taxon>Liliopsida</taxon>
        <taxon>Poales</taxon>
        <taxon>Poaceae</taxon>
        <taxon>BOP clade</taxon>
        <taxon>Oryzoideae</taxon>
        <taxon>Oryzeae</taxon>
        <taxon>Oryzinae</taxon>
        <taxon>Oryza</taxon>
        <taxon>Oryza meyeriana</taxon>
    </lineage>
</organism>
<evidence type="ECO:0000259" key="3">
    <source>
        <dbReference type="PROSITE" id="PS50097"/>
    </source>
</evidence>
<dbReference type="Gene3D" id="6.10.250.3030">
    <property type="match status" value="1"/>
</dbReference>
<proteinExistence type="inferred from homology"/>
<dbReference type="Proteomes" id="UP000479710">
    <property type="component" value="Unassembled WGS sequence"/>
</dbReference>
<comment type="similarity">
    <text evidence="2">Belongs to the Tdpoz family.</text>
</comment>
<dbReference type="SMART" id="SM00225">
    <property type="entry name" value="BTB"/>
    <property type="match status" value="1"/>
</dbReference>
<dbReference type="Pfam" id="PF22486">
    <property type="entry name" value="MATH_2"/>
    <property type="match status" value="1"/>
</dbReference>
<evidence type="ECO:0000256" key="1">
    <source>
        <dbReference type="ARBA" id="ARBA00004906"/>
    </source>
</evidence>
<dbReference type="OrthoDB" id="10249567at2759"/>
<comment type="caution">
    <text evidence="5">The sequence shown here is derived from an EMBL/GenBank/DDBJ whole genome shotgun (WGS) entry which is preliminary data.</text>
</comment>
<feature type="domain" description="MATH" evidence="4">
    <location>
        <begin position="60"/>
        <end position="120"/>
    </location>
</feature>
<evidence type="ECO:0000256" key="2">
    <source>
        <dbReference type="ARBA" id="ARBA00010846"/>
    </source>
</evidence>
<feature type="domain" description="BTB" evidence="3">
    <location>
        <begin position="212"/>
        <end position="279"/>
    </location>
</feature>
<comment type="pathway">
    <text evidence="1">Protein modification; protein ubiquitination.</text>
</comment>
<dbReference type="CDD" id="cd00121">
    <property type="entry name" value="MATH"/>
    <property type="match status" value="1"/>
</dbReference>
<dbReference type="PROSITE" id="PS50097">
    <property type="entry name" value="BTB"/>
    <property type="match status" value="1"/>
</dbReference>
<reference evidence="5 6" key="1">
    <citation type="submission" date="2019-11" db="EMBL/GenBank/DDBJ databases">
        <title>Whole genome sequence of Oryza granulata.</title>
        <authorList>
            <person name="Li W."/>
        </authorList>
    </citation>
    <scope>NUCLEOTIDE SEQUENCE [LARGE SCALE GENOMIC DNA]</scope>
    <source>
        <strain evidence="6">cv. Menghai</strain>
        <tissue evidence="5">Leaf</tissue>
    </source>
</reference>
<name>A0A6G1CK66_9ORYZ</name>
<dbReference type="Gene3D" id="3.30.710.10">
    <property type="entry name" value="Potassium Channel Kv1.1, Chain A"/>
    <property type="match status" value="1"/>
</dbReference>
<dbReference type="InterPro" id="IPR045005">
    <property type="entry name" value="BPM1-6"/>
</dbReference>
<dbReference type="Pfam" id="PF24570">
    <property type="entry name" value="BACK_BPM_SPOP"/>
    <property type="match status" value="1"/>
</dbReference>
<dbReference type="PROSITE" id="PS50144">
    <property type="entry name" value="MATH"/>
    <property type="match status" value="1"/>
</dbReference>
<evidence type="ECO:0000313" key="6">
    <source>
        <dbReference type="Proteomes" id="UP000479710"/>
    </source>
</evidence>
<keyword evidence="6" id="KW-1185">Reference proteome</keyword>
<evidence type="ECO:0008006" key="7">
    <source>
        <dbReference type="Google" id="ProtNLM"/>
    </source>
</evidence>
<dbReference type="AlphaFoldDB" id="A0A6G1CK66"/>
<dbReference type="Gene3D" id="2.60.210.10">
    <property type="entry name" value="Apoptosis, Tumor Necrosis Factor Receptor Associated Protein 2, Chain A"/>
    <property type="match status" value="1"/>
</dbReference>